<dbReference type="Proteomes" id="UP001212152">
    <property type="component" value="Unassembled WGS sequence"/>
</dbReference>
<reference evidence="8" key="1">
    <citation type="submission" date="2020-05" db="EMBL/GenBank/DDBJ databases">
        <title>Phylogenomic resolution of chytrid fungi.</title>
        <authorList>
            <person name="Stajich J.E."/>
            <person name="Amses K."/>
            <person name="Simmons R."/>
            <person name="Seto K."/>
            <person name="Myers J."/>
            <person name="Bonds A."/>
            <person name="Quandt C.A."/>
            <person name="Barry K."/>
            <person name="Liu P."/>
            <person name="Grigoriev I."/>
            <person name="Longcore J.E."/>
            <person name="James T.Y."/>
        </authorList>
    </citation>
    <scope>NUCLEOTIDE SEQUENCE</scope>
    <source>
        <strain evidence="8">JEL0379</strain>
    </source>
</reference>
<dbReference type="InterPro" id="IPR025607">
    <property type="entry name" value="Ribosomal_uL18_C_euk"/>
</dbReference>
<dbReference type="GO" id="GO:0006412">
    <property type="term" value="P:translation"/>
    <property type="evidence" value="ECO:0007669"/>
    <property type="project" value="InterPro"/>
</dbReference>
<dbReference type="Gene3D" id="3.30.420.100">
    <property type="match status" value="1"/>
</dbReference>
<evidence type="ECO:0000256" key="4">
    <source>
        <dbReference type="ARBA" id="ARBA00022980"/>
    </source>
</evidence>
<keyword evidence="5" id="KW-0687">Ribonucleoprotein</keyword>
<dbReference type="EMBL" id="JADGJQ010000083">
    <property type="protein sequence ID" value="KAJ3171859.1"/>
    <property type="molecule type" value="Genomic_DNA"/>
</dbReference>
<dbReference type="Pfam" id="PF17144">
    <property type="entry name" value="Ribosomal_L5e"/>
    <property type="match status" value="1"/>
</dbReference>
<comment type="similarity">
    <text evidence="2">Belongs to the universal ribosomal protein uL18 family.</text>
</comment>
<evidence type="ECO:0000256" key="2">
    <source>
        <dbReference type="ARBA" id="ARBA00007116"/>
    </source>
</evidence>
<sequence length="348" mass="40209">MVEAVRGKLVGMDMTQSQVHLHWTNVPNLLEIGHRKWMLNVRLASVVAFVKQVKNKAYYKRYQTKYRRRREGKTDYYARKRLVVQAKNKYNSPKYRLVVRITNKDIVTQIVYAKLQGDIVLAAAYAHELPRYGIKHGLTNWAAAYATGLLLARRVLNQLGLDSKYEGQTEPDGEKFEVEELEDGPRPFTAFLDTGLRRTTTGSRVFGALKGAADGGLRVPHSQSRFPGWDGKEIDAELLRGYIFGRHVADYMEYLQEEDDEAYKRQFASLIEEGIEGDDLEEIYQSAHAAIRENPKAEKKERKPMTTEEKRKQALKYFRTPLNYKQRKDRIRQKKEAFSRKLAAGSDE</sequence>
<dbReference type="PANTHER" id="PTHR23410">
    <property type="entry name" value="RIBOSOMAL PROTEIN L5-RELATED"/>
    <property type="match status" value="1"/>
</dbReference>
<name>A0AAD5TEC3_9FUNG</name>
<dbReference type="GO" id="GO:0008097">
    <property type="term" value="F:5S rRNA binding"/>
    <property type="evidence" value="ECO:0007669"/>
    <property type="project" value="InterPro"/>
</dbReference>
<evidence type="ECO:0000256" key="6">
    <source>
        <dbReference type="SAM" id="MobiDB-lite"/>
    </source>
</evidence>
<feature type="compositionally biased region" description="Basic and acidic residues" evidence="6">
    <location>
        <begin position="290"/>
        <end position="312"/>
    </location>
</feature>
<organism evidence="8 9">
    <name type="scientific">Geranomyces variabilis</name>
    <dbReference type="NCBI Taxonomy" id="109894"/>
    <lineage>
        <taxon>Eukaryota</taxon>
        <taxon>Fungi</taxon>
        <taxon>Fungi incertae sedis</taxon>
        <taxon>Chytridiomycota</taxon>
        <taxon>Chytridiomycota incertae sedis</taxon>
        <taxon>Chytridiomycetes</taxon>
        <taxon>Spizellomycetales</taxon>
        <taxon>Powellomycetaceae</taxon>
        <taxon>Geranomyces</taxon>
    </lineage>
</organism>
<feature type="region of interest" description="Disordered" evidence="6">
    <location>
        <begin position="329"/>
        <end position="348"/>
    </location>
</feature>
<evidence type="ECO:0000313" key="9">
    <source>
        <dbReference type="Proteomes" id="UP001212152"/>
    </source>
</evidence>
<dbReference type="PRINTS" id="PR00058">
    <property type="entry name" value="RIBOSOMALL5"/>
</dbReference>
<gene>
    <name evidence="8" type="primary">RPL5</name>
    <name evidence="8" type="ORF">HDU87_008249</name>
</gene>
<protein>
    <submittedName>
        <fullName evidence="8">60S ribosomal protein L5</fullName>
    </submittedName>
</protein>
<accession>A0AAD5TEC3</accession>
<keyword evidence="3" id="KW-0963">Cytoplasm</keyword>
<dbReference type="CDD" id="cd00432">
    <property type="entry name" value="Ribosomal_L18_L5e"/>
    <property type="match status" value="1"/>
</dbReference>
<dbReference type="GO" id="GO:0003735">
    <property type="term" value="F:structural constituent of ribosome"/>
    <property type="evidence" value="ECO:0007669"/>
    <property type="project" value="InterPro"/>
</dbReference>
<dbReference type="GO" id="GO:0000027">
    <property type="term" value="P:ribosomal large subunit assembly"/>
    <property type="evidence" value="ECO:0007669"/>
    <property type="project" value="TreeGrafter"/>
</dbReference>
<dbReference type="FunFam" id="3.30.420.100:FF:000002">
    <property type="entry name" value="60S ribosomal protein L5"/>
    <property type="match status" value="1"/>
</dbReference>
<feature type="domain" description="Large ribosomal subunit protein uL18 C-terminal eukaryotes" evidence="7">
    <location>
        <begin position="280"/>
        <end position="339"/>
    </location>
</feature>
<keyword evidence="4 8" id="KW-0689">Ribosomal protein</keyword>
<dbReference type="HAMAP" id="MF_01337_A">
    <property type="entry name" value="Ribosomal_uL18_A"/>
    <property type="match status" value="1"/>
</dbReference>
<feature type="region of interest" description="Disordered" evidence="6">
    <location>
        <begin position="290"/>
        <end position="313"/>
    </location>
</feature>
<evidence type="ECO:0000256" key="1">
    <source>
        <dbReference type="ARBA" id="ARBA00004496"/>
    </source>
</evidence>
<comment type="subcellular location">
    <subcellularLocation>
        <location evidence="1">Cytoplasm</location>
    </subcellularLocation>
</comment>
<evidence type="ECO:0000256" key="3">
    <source>
        <dbReference type="ARBA" id="ARBA00022490"/>
    </source>
</evidence>
<keyword evidence="9" id="KW-1185">Reference proteome</keyword>
<evidence type="ECO:0000256" key="5">
    <source>
        <dbReference type="ARBA" id="ARBA00023274"/>
    </source>
</evidence>
<dbReference type="Pfam" id="PF14204">
    <property type="entry name" value="Ribosomal_L18_c"/>
    <property type="match status" value="1"/>
</dbReference>
<comment type="caution">
    <text evidence="8">The sequence shown here is derived from an EMBL/GenBank/DDBJ whole genome shotgun (WGS) entry which is preliminary data.</text>
</comment>
<evidence type="ECO:0000259" key="7">
    <source>
        <dbReference type="Pfam" id="PF14204"/>
    </source>
</evidence>
<dbReference type="InterPro" id="IPR057268">
    <property type="entry name" value="Ribosomal_L18"/>
</dbReference>
<dbReference type="SUPFAM" id="SSF53137">
    <property type="entry name" value="Translational machinery components"/>
    <property type="match status" value="1"/>
</dbReference>
<proteinExistence type="inferred from homology"/>
<dbReference type="PANTHER" id="PTHR23410:SF12">
    <property type="entry name" value="LARGE RIBOSOMAL SUBUNIT PROTEIN UL18"/>
    <property type="match status" value="1"/>
</dbReference>
<dbReference type="AlphaFoldDB" id="A0AAD5TEC3"/>
<dbReference type="InterPro" id="IPR005485">
    <property type="entry name" value="Rbsml_uL18_euk_arch"/>
</dbReference>
<dbReference type="GO" id="GO:0022625">
    <property type="term" value="C:cytosolic large ribosomal subunit"/>
    <property type="evidence" value="ECO:0007669"/>
    <property type="project" value="TreeGrafter"/>
</dbReference>
<evidence type="ECO:0000313" key="8">
    <source>
        <dbReference type="EMBL" id="KAJ3171859.1"/>
    </source>
</evidence>